<dbReference type="AlphaFoldDB" id="A0ABD7B1G8"/>
<gene>
    <name evidence="5" type="ORF">HV164_16885</name>
</gene>
<feature type="transmembrane region" description="Helical" evidence="3">
    <location>
        <begin position="158"/>
        <end position="179"/>
    </location>
</feature>
<evidence type="ECO:0000313" key="5">
    <source>
        <dbReference type="EMBL" id="QLY38090.1"/>
    </source>
</evidence>
<evidence type="ECO:0000256" key="1">
    <source>
        <dbReference type="ARBA" id="ARBA00023125"/>
    </source>
</evidence>
<dbReference type="SUPFAM" id="SSF46894">
    <property type="entry name" value="C-terminal effector domain of the bipartite response regulators"/>
    <property type="match status" value="1"/>
</dbReference>
<dbReference type="PROSITE" id="PS51755">
    <property type="entry name" value="OMPR_PHOB"/>
    <property type="match status" value="1"/>
</dbReference>
<dbReference type="Pfam" id="PF00486">
    <property type="entry name" value="Trans_reg_C"/>
    <property type="match status" value="1"/>
</dbReference>
<dbReference type="GO" id="GO:0003677">
    <property type="term" value="F:DNA binding"/>
    <property type="evidence" value="ECO:0007669"/>
    <property type="project" value="UniProtKB-UniRule"/>
</dbReference>
<proteinExistence type="predicted"/>
<accession>A0ABD7B1G8</accession>
<dbReference type="EMBL" id="CP056597">
    <property type="protein sequence ID" value="QLY38090.1"/>
    <property type="molecule type" value="Genomic_DNA"/>
</dbReference>
<dbReference type="Proteomes" id="UP000512043">
    <property type="component" value="Chromosome"/>
</dbReference>
<organism evidence="5 6">
    <name type="scientific">Citrobacter freundii</name>
    <dbReference type="NCBI Taxonomy" id="546"/>
    <lineage>
        <taxon>Bacteria</taxon>
        <taxon>Pseudomonadati</taxon>
        <taxon>Pseudomonadota</taxon>
        <taxon>Gammaproteobacteria</taxon>
        <taxon>Enterobacterales</taxon>
        <taxon>Enterobacteriaceae</taxon>
        <taxon>Citrobacter</taxon>
        <taxon>Citrobacter freundii complex</taxon>
    </lineage>
</organism>
<dbReference type="InterPro" id="IPR016032">
    <property type="entry name" value="Sig_transdc_resp-reg_C-effctor"/>
</dbReference>
<dbReference type="CDD" id="cd00383">
    <property type="entry name" value="trans_reg_C"/>
    <property type="match status" value="1"/>
</dbReference>
<evidence type="ECO:0000259" key="4">
    <source>
        <dbReference type="PROSITE" id="PS51755"/>
    </source>
</evidence>
<evidence type="ECO:0000256" key="3">
    <source>
        <dbReference type="SAM" id="Phobius"/>
    </source>
</evidence>
<name>A0ABD7B1G8_CITFR</name>
<feature type="domain" description="OmpR/PhoB-type" evidence="4">
    <location>
        <begin position="1"/>
        <end position="104"/>
    </location>
</feature>
<dbReference type="InterPro" id="IPR036388">
    <property type="entry name" value="WH-like_DNA-bd_sf"/>
</dbReference>
<feature type="DNA-binding region" description="OmpR/PhoB-type" evidence="2">
    <location>
        <begin position="1"/>
        <end position="104"/>
    </location>
</feature>
<dbReference type="SMART" id="SM00862">
    <property type="entry name" value="Trans_reg_C"/>
    <property type="match status" value="1"/>
</dbReference>
<keyword evidence="1 2" id="KW-0238">DNA-binding</keyword>
<reference evidence="6" key="1">
    <citation type="submission" date="2020-06" db="EMBL/GenBank/DDBJ databases">
        <title>REHAB project genomes.</title>
        <authorList>
            <person name="Shaw L.P."/>
        </authorList>
    </citation>
    <scope>NUCLEOTIDE SEQUENCE [LARGE SCALE GENOMIC DNA]</scope>
    <source>
        <strain evidence="6">RHBSTW-00334</strain>
    </source>
</reference>
<dbReference type="Gene3D" id="1.10.10.10">
    <property type="entry name" value="Winged helix-like DNA-binding domain superfamily/Winged helix DNA-binding domain"/>
    <property type="match status" value="1"/>
</dbReference>
<sequence>MVYLIDKRIKYRTEDGSIWPLGDEESTVILTLTMNRLLACLLNRHGQVLTRNELLDDVWDAHGLRSSNHTLNKYISELRKCFSRLGISAECITTVPRVGFMFSRNIDVQIIDNDIPESLSQSETVLQQENTLQISKQAEESRSDLVEKKQTPYQRFRYTILSLIIVIMSIIMLTEKYWYPENRTADIKDTPRYFLFNYETCPVYTIQKNSISLTEKKKRLFLELVRRENISCLTGASFTYHASESYLYGKEGRVFISRCTSKDRNYISCLNYYWSGHESNI</sequence>
<protein>
    <submittedName>
        <fullName evidence="5">Winged helix-turn-helix domain-containing protein</fullName>
    </submittedName>
</protein>
<keyword evidence="3" id="KW-0812">Transmembrane</keyword>
<evidence type="ECO:0000313" key="6">
    <source>
        <dbReference type="Proteomes" id="UP000512043"/>
    </source>
</evidence>
<evidence type="ECO:0000256" key="2">
    <source>
        <dbReference type="PROSITE-ProRule" id="PRU01091"/>
    </source>
</evidence>
<dbReference type="InterPro" id="IPR001867">
    <property type="entry name" value="OmpR/PhoB-type_DNA-bd"/>
</dbReference>
<keyword evidence="3" id="KW-0472">Membrane</keyword>
<keyword evidence="3" id="KW-1133">Transmembrane helix</keyword>
<dbReference type="RefSeq" id="WP_117342275.1">
    <property type="nucleotide sequence ID" value="NZ_CP038856.1"/>
</dbReference>